<dbReference type="InterPro" id="IPR011006">
    <property type="entry name" value="CheY-like_superfamily"/>
</dbReference>
<dbReference type="RefSeq" id="WP_011765178.1">
    <property type="nucleotide sequence ID" value="NC_008702.1"/>
</dbReference>
<feature type="domain" description="GGDEF" evidence="4">
    <location>
        <begin position="182"/>
        <end position="315"/>
    </location>
</feature>
<dbReference type="PANTHER" id="PTHR33121:SF79">
    <property type="entry name" value="CYCLIC DI-GMP PHOSPHODIESTERASE PDED-RELATED"/>
    <property type="match status" value="1"/>
</dbReference>
<dbReference type="STRING" id="62928.azo1445"/>
<dbReference type="CDD" id="cd00156">
    <property type="entry name" value="REC"/>
    <property type="match status" value="1"/>
</dbReference>
<dbReference type="AlphaFoldDB" id="A1K5F7"/>
<dbReference type="InterPro" id="IPR001633">
    <property type="entry name" value="EAL_dom"/>
</dbReference>
<dbReference type="NCBIfam" id="TIGR00254">
    <property type="entry name" value="GGDEF"/>
    <property type="match status" value="1"/>
</dbReference>
<evidence type="ECO:0000313" key="5">
    <source>
        <dbReference type="EMBL" id="CAL94062.1"/>
    </source>
</evidence>
<dbReference type="SMART" id="SM00267">
    <property type="entry name" value="GGDEF"/>
    <property type="match status" value="1"/>
</dbReference>
<name>A1K5F7_AZOSB</name>
<organism evidence="5 6">
    <name type="scientific">Azoarcus sp. (strain BH72)</name>
    <dbReference type="NCBI Taxonomy" id="418699"/>
    <lineage>
        <taxon>Bacteria</taxon>
        <taxon>Pseudomonadati</taxon>
        <taxon>Pseudomonadota</taxon>
        <taxon>Betaproteobacteria</taxon>
        <taxon>Rhodocyclales</taxon>
        <taxon>Zoogloeaceae</taxon>
        <taxon>Azoarcus</taxon>
    </lineage>
</organism>
<dbReference type="Proteomes" id="UP000002588">
    <property type="component" value="Chromosome"/>
</dbReference>
<protein>
    <submittedName>
        <fullName evidence="5">EAL/GGDEF-domain containing signaling protein</fullName>
    </submittedName>
</protein>
<keyword evidence="6" id="KW-1185">Reference proteome</keyword>
<dbReference type="InterPro" id="IPR000160">
    <property type="entry name" value="GGDEF_dom"/>
</dbReference>
<proteinExistence type="predicted"/>
<reference evidence="5 6" key="1">
    <citation type="journal article" date="2006" name="Nat. Biotechnol.">
        <title>Complete genome of the mutualistic, N2-fixing grass endophyte Azoarcus sp. strain BH72.</title>
        <authorList>
            <person name="Krause A."/>
            <person name="Ramakumar A."/>
            <person name="Bartels D."/>
            <person name="Battistoni F."/>
            <person name="Bekel T."/>
            <person name="Boch J."/>
            <person name="Boehm M."/>
            <person name="Friedrich F."/>
            <person name="Hurek T."/>
            <person name="Krause L."/>
            <person name="Linke B."/>
            <person name="McHardy A.C."/>
            <person name="Sarkar A."/>
            <person name="Schneiker S."/>
            <person name="Syed A.A."/>
            <person name="Thauer R."/>
            <person name="Vorhoelter F.-J."/>
            <person name="Weidner S."/>
            <person name="Puehler A."/>
            <person name="Reinhold-Hurek B."/>
            <person name="Kaiser O."/>
            <person name="Goesmann A."/>
        </authorList>
    </citation>
    <scope>NUCLEOTIDE SEQUENCE [LARGE SCALE GENOMIC DNA]</scope>
    <source>
        <strain evidence="5 6">BH72</strain>
    </source>
</reference>
<dbReference type="KEGG" id="azo:azo1445"/>
<dbReference type="InterPro" id="IPR050706">
    <property type="entry name" value="Cyclic-di-GMP_PDE-like"/>
</dbReference>
<evidence type="ECO:0000259" key="3">
    <source>
        <dbReference type="PROSITE" id="PS50883"/>
    </source>
</evidence>
<dbReference type="InterPro" id="IPR001789">
    <property type="entry name" value="Sig_transdc_resp-reg_receiver"/>
</dbReference>
<dbReference type="InterPro" id="IPR035919">
    <property type="entry name" value="EAL_sf"/>
</dbReference>
<keyword evidence="1" id="KW-0597">Phosphoprotein</keyword>
<dbReference type="SMART" id="SM00448">
    <property type="entry name" value="REC"/>
    <property type="match status" value="1"/>
</dbReference>
<dbReference type="SUPFAM" id="SSF52172">
    <property type="entry name" value="CheY-like"/>
    <property type="match status" value="1"/>
</dbReference>
<accession>A1K5F7</accession>
<dbReference type="PANTHER" id="PTHR33121">
    <property type="entry name" value="CYCLIC DI-GMP PHOSPHODIESTERASE PDEF"/>
    <property type="match status" value="1"/>
</dbReference>
<dbReference type="CDD" id="cd01949">
    <property type="entry name" value="GGDEF"/>
    <property type="match status" value="1"/>
</dbReference>
<feature type="modified residue" description="4-aspartylphosphate" evidence="1">
    <location>
        <position position="69"/>
    </location>
</feature>
<evidence type="ECO:0000313" key="6">
    <source>
        <dbReference type="Proteomes" id="UP000002588"/>
    </source>
</evidence>
<dbReference type="PROSITE" id="PS50110">
    <property type="entry name" value="RESPONSE_REGULATORY"/>
    <property type="match status" value="1"/>
</dbReference>
<dbReference type="Gene3D" id="3.20.20.450">
    <property type="entry name" value="EAL domain"/>
    <property type="match status" value="1"/>
</dbReference>
<dbReference type="InterPro" id="IPR043128">
    <property type="entry name" value="Rev_trsase/Diguanyl_cyclase"/>
</dbReference>
<dbReference type="Pfam" id="PF00990">
    <property type="entry name" value="GGDEF"/>
    <property type="match status" value="1"/>
</dbReference>
<dbReference type="Pfam" id="PF00563">
    <property type="entry name" value="EAL"/>
    <property type="match status" value="1"/>
</dbReference>
<dbReference type="HOGENOM" id="CLU_000445_70_50_4"/>
<gene>
    <name evidence="5" type="ordered locus">azo1445</name>
</gene>
<feature type="domain" description="EAL" evidence="3">
    <location>
        <begin position="324"/>
        <end position="576"/>
    </location>
</feature>
<dbReference type="InterPro" id="IPR029787">
    <property type="entry name" value="Nucleotide_cyclase"/>
</dbReference>
<dbReference type="GO" id="GO:0000160">
    <property type="term" value="P:phosphorelay signal transduction system"/>
    <property type="evidence" value="ECO:0007669"/>
    <property type="project" value="InterPro"/>
</dbReference>
<dbReference type="FunFam" id="3.20.20.450:FF:000001">
    <property type="entry name" value="Cyclic di-GMP phosphodiesterase yahA"/>
    <property type="match status" value="1"/>
</dbReference>
<dbReference type="GO" id="GO:0071111">
    <property type="term" value="F:cyclic-guanylate-specific phosphodiesterase activity"/>
    <property type="evidence" value="ECO:0007669"/>
    <property type="project" value="InterPro"/>
</dbReference>
<evidence type="ECO:0000259" key="2">
    <source>
        <dbReference type="PROSITE" id="PS50110"/>
    </source>
</evidence>
<evidence type="ECO:0000256" key="1">
    <source>
        <dbReference type="PROSITE-ProRule" id="PRU00169"/>
    </source>
</evidence>
<dbReference type="SMART" id="SM00052">
    <property type="entry name" value="EAL"/>
    <property type="match status" value="1"/>
</dbReference>
<dbReference type="PROSITE" id="PS50887">
    <property type="entry name" value="GGDEF"/>
    <property type="match status" value="1"/>
</dbReference>
<dbReference type="eggNOG" id="COG5001">
    <property type="taxonomic scope" value="Bacteria"/>
</dbReference>
<dbReference type="Pfam" id="PF00072">
    <property type="entry name" value="Response_reg"/>
    <property type="match status" value="1"/>
</dbReference>
<dbReference type="SUPFAM" id="SSF141868">
    <property type="entry name" value="EAL domain-like"/>
    <property type="match status" value="1"/>
</dbReference>
<sequence>MSAAVEHRVLGRPAGPVRLLIVDDSEDDAFLVCAELTRRGMAVHHRRVDCDFDMAAALAAEPWDVVLSDHNMPGFSSLAALDVLKSSGLDLPFIIHSGEISDRQAVSAMYEGVDDFIAKGDYDRLLPVIERELRGLHARRAVRQADERIRELVNFDVLSALPNHNLFCTKVGDWIADAGAQAAGAVLVVDVDRFMRINASFGYDTGNVILRQLGERLAAGLAADVMLARLGSDRFGVFLPGVVEREQAEIAARWLLRAFEQPFMKNDIELFLTASVGIAMVGGDGADVFELLMNAEAAVARVKCQGGNGVRCYDRAMNAASAERLTLEAELRHAVERGELRLFYQPIVDPDGTVRAAEALVRWQHPEQGLLAPDRFIPLADETGLITEIGAWVLTEACYQGRCWHDAGHERFRVSVNVSAVQFGQPRLLETVREALRGSGFPPACLTLEITESSLMSDVESAAGMLRSLKNMGVRIAVDDFGTGYSSLSYLRRLPIDTVKIDKSFVRDVSNNGEDAAIVRAIIALAHSLGLGTVAEGVETAEQEATLRREGCDSFQGYRYGRPVPAEVFVMGTVPG</sequence>
<dbReference type="EMBL" id="AM406670">
    <property type="protein sequence ID" value="CAL94062.1"/>
    <property type="molecule type" value="Genomic_DNA"/>
</dbReference>
<dbReference type="SUPFAM" id="SSF55073">
    <property type="entry name" value="Nucleotide cyclase"/>
    <property type="match status" value="1"/>
</dbReference>
<dbReference type="PROSITE" id="PS50883">
    <property type="entry name" value="EAL"/>
    <property type="match status" value="1"/>
</dbReference>
<dbReference type="Gene3D" id="3.30.70.270">
    <property type="match status" value="1"/>
</dbReference>
<dbReference type="Gene3D" id="3.40.50.2300">
    <property type="match status" value="1"/>
</dbReference>
<evidence type="ECO:0000259" key="4">
    <source>
        <dbReference type="PROSITE" id="PS50887"/>
    </source>
</evidence>
<feature type="domain" description="Response regulatory" evidence="2">
    <location>
        <begin position="18"/>
        <end position="134"/>
    </location>
</feature>
<dbReference type="CDD" id="cd01948">
    <property type="entry name" value="EAL"/>
    <property type="match status" value="1"/>
</dbReference>